<dbReference type="InterPro" id="IPR036844">
    <property type="entry name" value="Hint_dom_sf"/>
</dbReference>
<dbReference type="InterPro" id="IPR028992">
    <property type="entry name" value="Hedgehog/Intein_dom"/>
</dbReference>
<gene>
    <name evidence="2" type="ORF">Salmuc_03204</name>
</gene>
<protein>
    <submittedName>
        <fullName evidence="2">Iron-regulated protein frpC</fullName>
    </submittedName>
</protein>
<dbReference type="HOGENOM" id="CLU_090275_0_0_5"/>
<dbReference type="Proteomes" id="UP000015347">
    <property type="component" value="Unassembled WGS sequence"/>
</dbReference>
<dbReference type="EMBL" id="APVH01000071">
    <property type="protein sequence ID" value="EPX75625.1"/>
    <property type="molecule type" value="Genomic_DNA"/>
</dbReference>
<dbReference type="eggNOG" id="COG2931">
    <property type="taxonomic scope" value="Bacteria"/>
</dbReference>
<accession>S9RC09</accession>
<dbReference type="Pfam" id="PF13403">
    <property type="entry name" value="Hint_2"/>
    <property type="match status" value="1"/>
</dbReference>
<dbReference type="AlphaFoldDB" id="S9RC09"/>
<sequence length="226" mass="24080">MRKFEAAALLPDFSISFQQHVGPAVRLFEDACSAFARGTLIHTVNGPIAIEDLLPGDYVESSAGTQPVTWIGSTTYVPGVVSEGTTLTGLTRITSDAFGSGRPETDVVVGPAARMLVHRPKLKSIIGQDRILVPVSDYADGDGIVQVTPAGGVQLYHLMLGRHGTIRVGGLDVETYHPGQALARVEGPSEWALFLSMFPGIEQPGDFGELTFSRSTREVIDGLCAM</sequence>
<feature type="domain" description="Hedgehog/Intein (Hint)" evidence="1">
    <location>
        <begin position="34"/>
        <end position="180"/>
    </location>
</feature>
<dbReference type="OrthoDB" id="6305173at2"/>
<evidence type="ECO:0000259" key="1">
    <source>
        <dbReference type="Pfam" id="PF13403"/>
    </source>
</evidence>
<reference evidence="3" key="1">
    <citation type="journal article" date="2014" name="Stand. Genomic Sci.">
        <title>Genome sequence of the exopolysaccharide-producing Salipiger mucosus type strain (DSM 16094(T)), a moderately halophilic member of the Roseobacter clade.</title>
        <authorList>
            <person name="Riedel T."/>
            <person name="Spring S."/>
            <person name="Fiebig A."/>
            <person name="Petersen J."/>
            <person name="Kyrpides N.C."/>
            <person name="Goker M."/>
            <person name="Klenk H.P."/>
        </authorList>
    </citation>
    <scope>NUCLEOTIDE SEQUENCE [LARGE SCALE GENOMIC DNA]</scope>
    <source>
        <strain evidence="3">DSM 16094</strain>
    </source>
</reference>
<organism evidence="2 3">
    <name type="scientific">Salipiger mucosus DSM 16094</name>
    <dbReference type="NCBI Taxonomy" id="1123237"/>
    <lineage>
        <taxon>Bacteria</taxon>
        <taxon>Pseudomonadati</taxon>
        <taxon>Pseudomonadota</taxon>
        <taxon>Alphaproteobacteria</taxon>
        <taxon>Rhodobacterales</taxon>
        <taxon>Roseobacteraceae</taxon>
        <taxon>Salipiger</taxon>
    </lineage>
</organism>
<comment type="caution">
    <text evidence="2">The sequence shown here is derived from an EMBL/GenBank/DDBJ whole genome shotgun (WGS) entry which is preliminary data.</text>
</comment>
<name>S9RC09_9RHOB</name>
<dbReference type="RefSeq" id="WP_020042924.1">
    <property type="nucleotide sequence ID" value="NZ_KE557291.1"/>
</dbReference>
<keyword evidence="3" id="KW-1185">Reference proteome</keyword>
<dbReference type="SUPFAM" id="SSF51294">
    <property type="entry name" value="Hedgehog/intein (Hint) domain"/>
    <property type="match status" value="1"/>
</dbReference>
<proteinExistence type="predicted"/>
<dbReference type="STRING" id="1123237.Salmuc_03204"/>
<evidence type="ECO:0000313" key="2">
    <source>
        <dbReference type="EMBL" id="EPX75625.1"/>
    </source>
</evidence>
<evidence type="ECO:0000313" key="3">
    <source>
        <dbReference type="Proteomes" id="UP000015347"/>
    </source>
</evidence>